<evidence type="ECO:0000256" key="1">
    <source>
        <dbReference type="SAM" id="MobiDB-lite"/>
    </source>
</evidence>
<evidence type="ECO:0000256" key="2">
    <source>
        <dbReference type="SAM" id="SignalP"/>
    </source>
</evidence>
<dbReference type="Proteomes" id="UP000824219">
    <property type="component" value="Linkage Group LG06"/>
</dbReference>
<dbReference type="AlphaFoldDB" id="A0A9D3P049"/>
<keyword evidence="4" id="KW-1185">Reference proteome</keyword>
<proteinExistence type="predicted"/>
<feature type="signal peptide" evidence="2">
    <location>
        <begin position="1"/>
        <end position="22"/>
    </location>
</feature>
<evidence type="ECO:0000313" key="3">
    <source>
        <dbReference type="EMBL" id="KAG7331812.1"/>
    </source>
</evidence>
<organism evidence="3 4">
    <name type="scientific">Hemibagrus wyckioides</name>
    <dbReference type="NCBI Taxonomy" id="337641"/>
    <lineage>
        <taxon>Eukaryota</taxon>
        <taxon>Metazoa</taxon>
        <taxon>Chordata</taxon>
        <taxon>Craniata</taxon>
        <taxon>Vertebrata</taxon>
        <taxon>Euteleostomi</taxon>
        <taxon>Actinopterygii</taxon>
        <taxon>Neopterygii</taxon>
        <taxon>Teleostei</taxon>
        <taxon>Ostariophysi</taxon>
        <taxon>Siluriformes</taxon>
        <taxon>Bagridae</taxon>
        <taxon>Hemibagrus</taxon>
    </lineage>
</organism>
<feature type="chain" id="PRO_5038846865" description="Secreted protein" evidence="2">
    <location>
        <begin position="23"/>
        <end position="130"/>
    </location>
</feature>
<keyword evidence="2" id="KW-0732">Signal</keyword>
<feature type="region of interest" description="Disordered" evidence="1">
    <location>
        <begin position="87"/>
        <end position="130"/>
    </location>
</feature>
<protein>
    <recommendedName>
        <fullName evidence="5">Secreted protein</fullName>
    </recommendedName>
</protein>
<comment type="caution">
    <text evidence="3">The sequence shown here is derived from an EMBL/GenBank/DDBJ whole genome shotgun (WGS) entry which is preliminary data.</text>
</comment>
<evidence type="ECO:0000313" key="4">
    <source>
        <dbReference type="Proteomes" id="UP000824219"/>
    </source>
</evidence>
<reference evidence="3 4" key="1">
    <citation type="submission" date="2021-06" db="EMBL/GenBank/DDBJ databases">
        <title>Chromosome-level genome assembly of the red-tail catfish (Hemibagrus wyckioides).</title>
        <authorList>
            <person name="Shao F."/>
        </authorList>
    </citation>
    <scope>NUCLEOTIDE SEQUENCE [LARGE SCALE GENOMIC DNA]</scope>
    <source>
        <strain evidence="3">EC202008001</strain>
        <tissue evidence="3">Blood</tissue>
    </source>
</reference>
<name>A0A9D3P049_9TELE</name>
<feature type="compositionally biased region" description="Basic and acidic residues" evidence="1">
    <location>
        <begin position="100"/>
        <end position="130"/>
    </location>
</feature>
<accession>A0A9D3P049</accession>
<evidence type="ECO:0008006" key="5">
    <source>
        <dbReference type="Google" id="ProtNLM"/>
    </source>
</evidence>
<sequence length="130" mass="14644">MVMLAAVPVLAVSVLPEPGTLTDSCVVLARLQPRGLLMQLISHDAPRPSRGLLRLCSSSICMSMLMRRKKRTGQARASPELHRRAQEWKIEVIKSPTNDPEEKRSRAEDSKRGGNGPLRHERRTERHSFI</sequence>
<dbReference type="EMBL" id="JAHKSW010000006">
    <property type="protein sequence ID" value="KAG7331812.1"/>
    <property type="molecule type" value="Genomic_DNA"/>
</dbReference>
<gene>
    <name evidence="3" type="ORF">KOW79_005781</name>
</gene>